<gene>
    <name evidence="12" type="ORF">K5I21_12750</name>
    <name evidence="13" type="ORF">PM006_03295</name>
</gene>
<evidence type="ECO:0000256" key="6">
    <source>
        <dbReference type="ARBA" id="ARBA00022741"/>
    </source>
</evidence>
<keyword evidence="5" id="KW-0808">Transferase</keyword>
<dbReference type="GO" id="GO:0007200">
    <property type="term" value="P:phospholipase C-activating G protein-coupled receptor signaling pathway"/>
    <property type="evidence" value="ECO:0007669"/>
    <property type="project" value="InterPro"/>
</dbReference>
<keyword evidence="10" id="KW-1208">Phospholipid metabolism</keyword>
<dbReference type="RefSeq" id="WP_003499139.1">
    <property type="nucleotide sequence ID" value="NZ_BAABZD010000007.1"/>
</dbReference>
<dbReference type="GO" id="GO:0008654">
    <property type="term" value="P:phospholipid biosynthetic process"/>
    <property type="evidence" value="ECO:0007669"/>
    <property type="project" value="UniProtKB-KW"/>
</dbReference>
<evidence type="ECO:0000313" key="14">
    <source>
        <dbReference type="Proteomes" id="UP001203136"/>
    </source>
</evidence>
<keyword evidence="9" id="KW-0594">Phospholipid biosynthesis</keyword>
<dbReference type="SMART" id="SM00045">
    <property type="entry name" value="DAGKa"/>
    <property type="match status" value="1"/>
</dbReference>
<dbReference type="EMBL" id="JAQLGM010000005">
    <property type="protein sequence ID" value="MDB1999218.1"/>
    <property type="molecule type" value="Genomic_DNA"/>
</dbReference>
<dbReference type="InterPro" id="IPR005218">
    <property type="entry name" value="Diacylglycerol/lipid_kinase"/>
</dbReference>
<dbReference type="InterPro" id="IPR050187">
    <property type="entry name" value="Lipid_Phosphate_FormReg"/>
</dbReference>
<keyword evidence="9" id="KW-0443">Lipid metabolism</keyword>
<dbReference type="SMART" id="SM00046">
    <property type="entry name" value="DAGKc"/>
    <property type="match status" value="1"/>
</dbReference>
<evidence type="ECO:0000256" key="8">
    <source>
        <dbReference type="ARBA" id="ARBA00022840"/>
    </source>
</evidence>
<keyword evidence="7 12" id="KW-0418">Kinase</keyword>
<dbReference type="PANTHER" id="PTHR12358">
    <property type="entry name" value="SPHINGOSINE KINASE"/>
    <property type="match status" value="1"/>
</dbReference>
<evidence type="ECO:0000256" key="10">
    <source>
        <dbReference type="ARBA" id="ARBA00023264"/>
    </source>
</evidence>
<keyword evidence="9" id="KW-0444">Lipid biosynthesis</keyword>
<reference evidence="12" key="1">
    <citation type="journal article" date="2022" name="Cell Host Microbe">
        <title>Colonization of the live biotherapeutic product VE303 and modulation of the microbiota and metabolites in healthy volunteers.</title>
        <authorList>
            <person name="Dsouza M."/>
            <person name="Menon R."/>
            <person name="Crossette E."/>
            <person name="Bhattarai S.K."/>
            <person name="Schneider J."/>
            <person name="Kim Y.G."/>
            <person name="Reddy S."/>
            <person name="Caballero S."/>
            <person name="Felix C."/>
            <person name="Cornacchione L."/>
            <person name="Hendrickson J."/>
            <person name="Watson A.R."/>
            <person name="Minot S.S."/>
            <person name="Greenfield N."/>
            <person name="Schopf L."/>
            <person name="Szabady R."/>
            <person name="Patarroyo J."/>
            <person name="Smith W."/>
            <person name="Harrison P."/>
            <person name="Kuijper E.J."/>
            <person name="Kelly C.P."/>
            <person name="Olle B."/>
            <person name="Bobilev D."/>
            <person name="Silber J.L."/>
            <person name="Bucci V."/>
            <person name="Roberts B."/>
            <person name="Faith J."/>
            <person name="Norman J.M."/>
        </authorList>
    </citation>
    <scope>NUCLEOTIDE SEQUENCE</scope>
    <source>
        <strain evidence="12">VE303-04</strain>
    </source>
</reference>
<feature type="domain" description="DAGKc" evidence="11">
    <location>
        <begin position="1"/>
        <end position="130"/>
    </location>
</feature>
<dbReference type="Gene3D" id="3.40.50.10330">
    <property type="entry name" value="Probable inorganic polyphosphate/atp-NAD kinase, domain 1"/>
    <property type="match status" value="1"/>
</dbReference>
<evidence type="ECO:0000256" key="9">
    <source>
        <dbReference type="ARBA" id="ARBA00023209"/>
    </source>
</evidence>
<dbReference type="NCBIfam" id="TIGR00147">
    <property type="entry name" value="YegS/Rv2252/BmrU family lipid kinase"/>
    <property type="match status" value="1"/>
</dbReference>
<evidence type="ECO:0000259" key="11">
    <source>
        <dbReference type="PROSITE" id="PS50146"/>
    </source>
</evidence>
<evidence type="ECO:0000313" key="13">
    <source>
        <dbReference type="EMBL" id="MDB1999218.1"/>
    </source>
</evidence>
<dbReference type="Proteomes" id="UP001300871">
    <property type="component" value="Unassembled WGS sequence"/>
</dbReference>
<dbReference type="GO" id="GO:0004143">
    <property type="term" value="F:ATP-dependent diacylglycerol kinase activity"/>
    <property type="evidence" value="ECO:0007669"/>
    <property type="project" value="UniProtKB-EC"/>
</dbReference>
<comment type="similarity">
    <text evidence="3">Belongs to the eukaryotic diacylglycerol kinase family.</text>
</comment>
<keyword evidence="8" id="KW-0067">ATP-binding</keyword>
<dbReference type="EC" id="2.7.1.107" evidence="4"/>
<dbReference type="AlphaFoldDB" id="A0AAW5F371"/>
<accession>A0AAW5F371</accession>
<evidence type="ECO:0000256" key="2">
    <source>
        <dbReference type="ARBA" id="ARBA00005983"/>
    </source>
</evidence>
<sequence>MYYFIINPHSRSGYGFKVWKRIEKLLKLECVEYRAFLTERPGQAAEYADQLTKGCQEPRIIVVVGGDGTVNEVLDGLSFCNTITLGYIPTGSGNDLARSLRLPRSPRKCLKKVLRPKYHKLMDYGVVTYGDDVVKHRRFAVSAGIGLDAAVCHNLLYSRMRPLFNRIRMQKMNYILVGLKQYLKAKPTKGYMLLDGSKKVEFNYIYFISAHIHPFEGSGFRFAPKADCSDGKLEVCAVSHASKLQVLFILGRSLLKRSHNKGLRTYQCREVQIHTDRPMAVHVDGESCLYQSDLHIRCIERKVRIIV</sequence>
<comment type="cofactor">
    <cofactor evidence="1">
        <name>Mg(2+)</name>
        <dbReference type="ChEBI" id="CHEBI:18420"/>
    </cofactor>
</comment>
<dbReference type="InterPro" id="IPR001206">
    <property type="entry name" value="Diacylglycerol_kinase_cat_dom"/>
</dbReference>
<evidence type="ECO:0000256" key="7">
    <source>
        <dbReference type="ARBA" id="ARBA00022777"/>
    </source>
</evidence>
<evidence type="ECO:0000313" key="12">
    <source>
        <dbReference type="EMBL" id="MCK0086726.1"/>
    </source>
</evidence>
<dbReference type="Pfam" id="PF00781">
    <property type="entry name" value="DAGK_cat"/>
    <property type="match status" value="1"/>
</dbReference>
<dbReference type="Gene3D" id="2.60.200.40">
    <property type="match status" value="1"/>
</dbReference>
<dbReference type="InterPro" id="IPR045540">
    <property type="entry name" value="YegS/DAGK_C"/>
</dbReference>
<evidence type="ECO:0000256" key="3">
    <source>
        <dbReference type="ARBA" id="ARBA00009280"/>
    </source>
</evidence>
<protein>
    <recommendedName>
        <fullName evidence="4">diacylglycerol kinase (ATP)</fullName>
        <ecNumber evidence="4">2.7.1.107</ecNumber>
    </recommendedName>
</protein>
<dbReference type="InterPro" id="IPR016064">
    <property type="entry name" value="NAD/diacylglycerol_kinase_sf"/>
</dbReference>
<dbReference type="Pfam" id="PF19279">
    <property type="entry name" value="YegS_C"/>
    <property type="match status" value="1"/>
</dbReference>
<dbReference type="GeneID" id="57970083"/>
<name>A0AAW5F371_CLOSY</name>
<organism evidence="12 14">
    <name type="scientific">Clostridium symbiosum</name>
    <name type="common">Bacteroides symbiosus</name>
    <dbReference type="NCBI Taxonomy" id="1512"/>
    <lineage>
        <taxon>Bacteria</taxon>
        <taxon>Bacillati</taxon>
        <taxon>Bacillota</taxon>
        <taxon>Clostridia</taxon>
        <taxon>Lachnospirales</taxon>
        <taxon>Lachnospiraceae</taxon>
        <taxon>Otoolea</taxon>
    </lineage>
</organism>
<dbReference type="PANTHER" id="PTHR12358:SF54">
    <property type="entry name" value="SPHINGOSINE KINASE RELATED PROTEIN"/>
    <property type="match status" value="1"/>
</dbReference>
<keyword evidence="6" id="KW-0547">Nucleotide-binding</keyword>
<dbReference type="PROSITE" id="PS50146">
    <property type="entry name" value="DAGK"/>
    <property type="match status" value="1"/>
</dbReference>
<reference evidence="13" key="2">
    <citation type="submission" date="2023-01" db="EMBL/GenBank/DDBJ databases">
        <title>Human gut microbiome strain richness.</title>
        <authorList>
            <person name="Chen-Liaw A."/>
        </authorList>
    </citation>
    <scope>NUCLEOTIDE SEQUENCE</scope>
    <source>
        <strain evidence="13">B1_m1001713B170214d0_201011</strain>
    </source>
</reference>
<comment type="similarity">
    <text evidence="2">Belongs to the diacylglycerol/lipid kinase family.</text>
</comment>
<dbReference type="InterPro" id="IPR017438">
    <property type="entry name" value="ATP-NAD_kinase_N"/>
</dbReference>
<evidence type="ECO:0000256" key="1">
    <source>
        <dbReference type="ARBA" id="ARBA00001946"/>
    </source>
</evidence>
<dbReference type="InterPro" id="IPR000756">
    <property type="entry name" value="Diacylglycerol_kin_accessory"/>
</dbReference>
<dbReference type="Proteomes" id="UP001203136">
    <property type="component" value="Unassembled WGS sequence"/>
</dbReference>
<evidence type="ECO:0000256" key="4">
    <source>
        <dbReference type="ARBA" id="ARBA00012133"/>
    </source>
</evidence>
<dbReference type="EMBL" id="JAINVB010000001">
    <property type="protein sequence ID" value="MCK0086726.1"/>
    <property type="molecule type" value="Genomic_DNA"/>
</dbReference>
<comment type="caution">
    <text evidence="12">The sequence shown here is derived from an EMBL/GenBank/DDBJ whole genome shotgun (WGS) entry which is preliminary data.</text>
</comment>
<dbReference type="SUPFAM" id="SSF111331">
    <property type="entry name" value="NAD kinase/diacylglycerol kinase-like"/>
    <property type="match status" value="1"/>
</dbReference>
<dbReference type="GO" id="GO:0005524">
    <property type="term" value="F:ATP binding"/>
    <property type="evidence" value="ECO:0007669"/>
    <property type="project" value="UniProtKB-KW"/>
</dbReference>
<evidence type="ECO:0000256" key="5">
    <source>
        <dbReference type="ARBA" id="ARBA00022679"/>
    </source>
</evidence>
<proteinExistence type="inferred from homology"/>